<dbReference type="Proteomes" id="UP000199705">
    <property type="component" value="Unassembled WGS sequence"/>
</dbReference>
<gene>
    <name evidence="2" type="ORF">SAMN05192573_12097</name>
</gene>
<dbReference type="EMBL" id="FNCG01000020">
    <property type="protein sequence ID" value="SDI42193.1"/>
    <property type="molecule type" value="Genomic_DNA"/>
</dbReference>
<organism evidence="2 3">
    <name type="scientific">Mucilaginibacter gossypii</name>
    <dbReference type="NCBI Taxonomy" id="551996"/>
    <lineage>
        <taxon>Bacteria</taxon>
        <taxon>Pseudomonadati</taxon>
        <taxon>Bacteroidota</taxon>
        <taxon>Sphingobacteriia</taxon>
        <taxon>Sphingobacteriales</taxon>
        <taxon>Sphingobacteriaceae</taxon>
        <taxon>Mucilaginibacter</taxon>
    </lineage>
</organism>
<keyword evidence="1" id="KW-0472">Membrane</keyword>
<protein>
    <submittedName>
        <fullName evidence="2">Uncharacterized protein</fullName>
    </submittedName>
</protein>
<proteinExistence type="predicted"/>
<evidence type="ECO:0000313" key="2">
    <source>
        <dbReference type="EMBL" id="SDI42193.1"/>
    </source>
</evidence>
<accession>A0A1G8KFG1</accession>
<feature type="transmembrane region" description="Helical" evidence="1">
    <location>
        <begin position="27"/>
        <end position="49"/>
    </location>
</feature>
<dbReference type="AlphaFoldDB" id="A0A1G8KFG1"/>
<feature type="transmembrane region" description="Helical" evidence="1">
    <location>
        <begin position="87"/>
        <end position="105"/>
    </location>
</feature>
<evidence type="ECO:0000256" key="1">
    <source>
        <dbReference type="SAM" id="Phobius"/>
    </source>
</evidence>
<name>A0A1G8KFG1_9SPHI</name>
<keyword evidence="3" id="KW-1185">Reference proteome</keyword>
<sequence>MIRVISIPIALDLVVTMPIVILSNPNNIIFCIVFYLTSLSILMSFFLIWSTLFPIKVGSYFQMKGNTSFLGHLASTLLVVITYKKGFYLLVPLYMIITYITFKIGKNLYRNNRKEIFQKILINYNDYANTYSNMHTYWGRILY</sequence>
<keyword evidence="1" id="KW-0812">Transmembrane</keyword>
<keyword evidence="1" id="KW-1133">Transmembrane helix</keyword>
<evidence type="ECO:0000313" key="3">
    <source>
        <dbReference type="Proteomes" id="UP000199705"/>
    </source>
</evidence>
<reference evidence="3" key="1">
    <citation type="submission" date="2016-10" db="EMBL/GenBank/DDBJ databases">
        <authorList>
            <person name="Varghese N."/>
            <person name="Submissions S."/>
        </authorList>
    </citation>
    <scope>NUCLEOTIDE SEQUENCE [LARGE SCALE GENOMIC DNA]</scope>
    <source>
        <strain evidence="3">Gh-67</strain>
    </source>
</reference>